<gene>
    <name evidence="1" type="ORF">PanWU01x14_340340</name>
</gene>
<sequence>MSKCGFSSSKITTFLVKLSLLILLFPPRWLLPATRTLKSNVDVMTNKQFGFICIGVVVRNHVGQVLGEAVLRITGCFSAHLACTSFAL</sequence>
<comment type="caution">
    <text evidence="1">The sequence shown here is derived from an EMBL/GenBank/DDBJ whole genome shotgun (WGS) entry which is preliminary data.</text>
</comment>
<protein>
    <submittedName>
        <fullName evidence="1">Uncharacterized protein</fullName>
    </submittedName>
</protein>
<accession>A0A2P5AEH8</accession>
<reference evidence="2" key="1">
    <citation type="submission" date="2016-06" db="EMBL/GenBank/DDBJ databases">
        <title>Parallel loss of symbiosis genes in relatives of nitrogen-fixing non-legume Parasponia.</title>
        <authorList>
            <person name="Van Velzen R."/>
            <person name="Holmer R."/>
            <person name="Bu F."/>
            <person name="Rutten L."/>
            <person name="Van Zeijl A."/>
            <person name="Liu W."/>
            <person name="Santuari L."/>
            <person name="Cao Q."/>
            <person name="Sharma T."/>
            <person name="Shen D."/>
            <person name="Roswanjaya Y."/>
            <person name="Wardhani T."/>
            <person name="Kalhor M.S."/>
            <person name="Jansen J."/>
            <person name="Van den Hoogen J."/>
            <person name="Gungor B."/>
            <person name="Hartog M."/>
            <person name="Hontelez J."/>
            <person name="Verver J."/>
            <person name="Yang W.-C."/>
            <person name="Schijlen E."/>
            <person name="Repin R."/>
            <person name="Schilthuizen M."/>
            <person name="Schranz E."/>
            <person name="Heidstra R."/>
            <person name="Miyata K."/>
            <person name="Fedorova E."/>
            <person name="Kohlen W."/>
            <person name="Bisseling T."/>
            <person name="Smit S."/>
            <person name="Geurts R."/>
        </authorList>
    </citation>
    <scope>NUCLEOTIDE SEQUENCE [LARGE SCALE GENOMIC DNA]</scope>
    <source>
        <strain evidence="2">cv. WU1-14</strain>
    </source>
</reference>
<evidence type="ECO:0000313" key="1">
    <source>
        <dbReference type="EMBL" id="PON34937.1"/>
    </source>
</evidence>
<organism evidence="1 2">
    <name type="scientific">Parasponia andersonii</name>
    <name type="common">Sponia andersonii</name>
    <dbReference type="NCBI Taxonomy" id="3476"/>
    <lineage>
        <taxon>Eukaryota</taxon>
        <taxon>Viridiplantae</taxon>
        <taxon>Streptophyta</taxon>
        <taxon>Embryophyta</taxon>
        <taxon>Tracheophyta</taxon>
        <taxon>Spermatophyta</taxon>
        <taxon>Magnoliopsida</taxon>
        <taxon>eudicotyledons</taxon>
        <taxon>Gunneridae</taxon>
        <taxon>Pentapetalae</taxon>
        <taxon>rosids</taxon>
        <taxon>fabids</taxon>
        <taxon>Rosales</taxon>
        <taxon>Cannabaceae</taxon>
        <taxon>Parasponia</taxon>
    </lineage>
</organism>
<dbReference type="EMBL" id="JXTB01000636">
    <property type="protein sequence ID" value="PON34937.1"/>
    <property type="molecule type" value="Genomic_DNA"/>
</dbReference>
<proteinExistence type="predicted"/>
<evidence type="ECO:0000313" key="2">
    <source>
        <dbReference type="Proteomes" id="UP000237105"/>
    </source>
</evidence>
<dbReference type="Proteomes" id="UP000237105">
    <property type="component" value="Unassembled WGS sequence"/>
</dbReference>
<dbReference type="AlphaFoldDB" id="A0A2P5AEH8"/>
<name>A0A2P5AEH8_PARAD</name>
<keyword evidence="2" id="KW-1185">Reference proteome</keyword>